<reference evidence="1" key="1">
    <citation type="submission" date="2017-05" db="EMBL/GenBank/DDBJ databases">
        <authorList>
            <person name="Varghese N."/>
            <person name="Submissions S."/>
        </authorList>
    </citation>
    <scope>NUCLEOTIDE SEQUENCE</scope>
    <source>
        <strain evidence="1">LMG 28168</strain>
    </source>
</reference>
<proteinExistence type="predicted"/>
<dbReference type="EMBL" id="FXUY01000002">
    <property type="protein sequence ID" value="SMQ30309.1"/>
    <property type="molecule type" value="Genomic_DNA"/>
</dbReference>
<evidence type="ECO:0000313" key="2">
    <source>
        <dbReference type="Proteomes" id="UP001158048"/>
    </source>
</evidence>
<keyword evidence="2" id="KW-1185">Reference proteome</keyword>
<comment type="caution">
    <text evidence="1">The sequence shown here is derived from an EMBL/GenBank/DDBJ whole genome shotgun (WGS) entry which is preliminary data.</text>
</comment>
<sequence length="123" mass="14082">MSKLAEFRQLEKHLAEQLQALEALKGDAGLKKEIEFETKLRDLLAKYGYSLKDVINLLDPNNGRRPNRSTVDSKPGSRRARQMKVYSNPHTGERVETKGGNHKILKQWKSEHGAKTVESWLNK</sequence>
<dbReference type="Proteomes" id="UP001158048">
    <property type="component" value="Unassembled WGS sequence"/>
</dbReference>
<accession>A0ACD2UD39</accession>
<name>A0ACD2UD39_9PSED</name>
<gene>
    <name evidence="1" type="ORF">SAMN04488483_5349</name>
</gene>
<organism evidence="1 2">
    <name type="scientific">Pseudomonas helmanticensis</name>
    <dbReference type="NCBI Taxonomy" id="1471381"/>
    <lineage>
        <taxon>Bacteria</taxon>
        <taxon>Pseudomonadati</taxon>
        <taxon>Pseudomonadota</taxon>
        <taxon>Gammaproteobacteria</taxon>
        <taxon>Pseudomonadales</taxon>
        <taxon>Pseudomonadaceae</taxon>
        <taxon>Pseudomonas</taxon>
    </lineage>
</organism>
<protein>
    <submittedName>
        <fullName evidence="1">H-NS histone family protein</fullName>
    </submittedName>
</protein>
<evidence type="ECO:0000313" key="1">
    <source>
        <dbReference type="EMBL" id="SMQ30309.1"/>
    </source>
</evidence>